<keyword evidence="2" id="KW-1185">Reference proteome</keyword>
<accession>A0ABW3PXC2</accession>
<protein>
    <recommendedName>
        <fullName evidence="3">DUF4834 family protein</fullName>
    </recommendedName>
</protein>
<dbReference type="EMBL" id="JBHTLP010000001">
    <property type="protein sequence ID" value="MFD1139778.1"/>
    <property type="molecule type" value="Genomic_DNA"/>
</dbReference>
<proteinExistence type="predicted"/>
<gene>
    <name evidence="1" type="ORF">ACFQ4C_01595</name>
</gene>
<dbReference type="Proteomes" id="UP001597116">
    <property type="component" value="Unassembled WGS sequence"/>
</dbReference>
<organism evidence="1 2">
    <name type="scientific">Larkinella insperata</name>
    <dbReference type="NCBI Taxonomy" id="332158"/>
    <lineage>
        <taxon>Bacteria</taxon>
        <taxon>Pseudomonadati</taxon>
        <taxon>Bacteroidota</taxon>
        <taxon>Cytophagia</taxon>
        <taxon>Cytophagales</taxon>
        <taxon>Spirosomataceae</taxon>
        <taxon>Larkinella</taxon>
    </lineage>
</organism>
<evidence type="ECO:0000313" key="1">
    <source>
        <dbReference type="EMBL" id="MFD1139778.1"/>
    </source>
</evidence>
<dbReference type="RefSeq" id="WP_265990455.1">
    <property type="nucleotide sequence ID" value="NZ_CP110973.1"/>
</dbReference>
<name>A0ABW3PXC2_9BACT</name>
<sequence length="106" mass="12164">MTQLILIAIFLLAIMYIAIKYCIDSVLTERKVQFFAAEYEKALRENNKGYARAAGQFYYSALRRGKVTDRDEEAIKNDVALMKIEKFDFVQKNKEVVLPSEATMAA</sequence>
<evidence type="ECO:0008006" key="3">
    <source>
        <dbReference type="Google" id="ProtNLM"/>
    </source>
</evidence>
<reference evidence="2" key="1">
    <citation type="journal article" date="2019" name="Int. J. Syst. Evol. Microbiol.">
        <title>The Global Catalogue of Microorganisms (GCM) 10K type strain sequencing project: providing services to taxonomists for standard genome sequencing and annotation.</title>
        <authorList>
            <consortium name="The Broad Institute Genomics Platform"/>
            <consortium name="The Broad Institute Genome Sequencing Center for Infectious Disease"/>
            <person name="Wu L."/>
            <person name="Ma J."/>
        </authorList>
    </citation>
    <scope>NUCLEOTIDE SEQUENCE [LARGE SCALE GENOMIC DNA]</scope>
    <source>
        <strain evidence="2">CCUG 55608</strain>
    </source>
</reference>
<evidence type="ECO:0000313" key="2">
    <source>
        <dbReference type="Proteomes" id="UP001597116"/>
    </source>
</evidence>
<comment type="caution">
    <text evidence="1">The sequence shown here is derived from an EMBL/GenBank/DDBJ whole genome shotgun (WGS) entry which is preliminary data.</text>
</comment>